<dbReference type="Proteomes" id="UP000290572">
    <property type="component" value="Unassembled WGS sequence"/>
</dbReference>
<dbReference type="InterPro" id="IPR011256">
    <property type="entry name" value="Reg_factor_effector_dom_sf"/>
</dbReference>
<dbReference type="GO" id="GO:0008017">
    <property type="term" value="F:microtubule binding"/>
    <property type="evidence" value="ECO:0007669"/>
    <property type="project" value="InterPro"/>
</dbReference>
<dbReference type="GO" id="GO:0016747">
    <property type="term" value="F:acyltransferase activity, transferring groups other than amino-acyl groups"/>
    <property type="evidence" value="ECO:0007669"/>
    <property type="project" value="InterPro"/>
</dbReference>
<dbReference type="GO" id="GO:0005524">
    <property type="term" value="F:ATP binding"/>
    <property type="evidence" value="ECO:0007669"/>
    <property type="project" value="UniProtKB-UniRule"/>
</dbReference>
<dbReference type="CDD" id="cd00751">
    <property type="entry name" value="thiolase"/>
    <property type="match status" value="1"/>
</dbReference>
<feature type="binding site" evidence="7">
    <location>
        <begin position="531"/>
        <end position="538"/>
    </location>
    <ligand>
        <name>ATP</name>
        <dbReference type="ChEBI" id="CHEBI:30616"/>
    </ligand>
</feature>
<keyword evidence="8" id="KW-0175">Coiled coil</keyword>
<dbReference type="InterPro" id="IPR020616">
    <property type="entry name" value="Thiolase_N"/>
</dbReference>
<dbReference type="PANTHER" id="PTHR18919">
    <property type="entry name" value="ACETYL-COA C-ACYLTRANSFERASE"/>
    <property type="match status" value="1"/>
</dbReference>
<dbReference type="FunFam" id="3.20.80.10:FF:000002">
    <property type="entry name" value="Heme-binding protein 2"/>
    <property type="match status" value="1"/>
</dbReference>
<keyword evidence="12" id="KW-1185">Reference proteome</keyword>
<organism evidence="11 12">
    <name type="scientific">Labeo rohita</name>
    <name type="common">Indian major carp</name>
    <name type="synonym">Cyprinus rohita</name>
    <dbReference type="NCBI Taxonomy" id="84645"/>
    <lineage>
        <taxon>Eukaryota</taxon>
        <taxon>Metazoa</taxon>
        <taxon>Chordata</taxon>
        <taxon>Craniata</taxon>
        <taxon>Vertebrata</taxon>
        <taxon>Euteleostomi</taxon>
        <taxon>Actinopterygii</taxon>
        <taxon>Neopterygii</taxon>
        <taxon>Teleostei</taxon>
        <taxon>Ostariophysi</taxon>
        <taxon>Cypriniformes</taxon>
        <taxon>Cyprinidae</taxon>
        <taxon>Labeoninae</taxon>
        <taxon>Labeonini</taxon>
        <taxon>Labeo</taxon>
    </lineage>
</organism>
<dbReference type="Pfam" id="PF02803">
    <property type="entry name" value="Thiolase_C"/>
    <property type="match status" value="1"/>
</dbReference>
<evidence type="ECO:0000256" key="2">
    <source>
        <dbReference type="ARBA" id="ARBA00010982"/>
    </source>
</evidence>
<feature type="domain" description="Kinesin motor" evidence="10">
    <location>
        <begin position="462"/>
        <end position="834"/>
    </location>
</feature>
<evidence type="ECO:0000256" key="6">
    <source>
        <dbReference type="ARBA" id="ARBA00023315"/>
    </source>
</evidence>
<dbReference type="Pfam" id="PF00225">
    <property type="entry name" value="Kinesin"/>
    <property type="match status" value="2"/>
</dbReference>
<evidence type="ECO:0000256" key="8">
    <source>
        <dbReference type="SAM" id="Coils"/>
    </source>
</evidence>
<dbReference type="Pfam" id="PF04832">
    <property type="entry name" value="SOUL"/>
    <property type="match status" value="1"/>
</dbReference>
<dbReference type="InterPro" id="IPR006917">
    <property type="entry name" value="SOUL_heme-bd"/>
</dbReference>
<dbReference type="Gene3D" id="3.20.80.10">
    <property type="entry name" value="Regulatory factor, effector binding domain"/>
    <property type="match status" value="1"/>
</dbReference>
<gene>
    <name evidence="11" type="ORF">ROHU_027242</name>
</gene>
<dbReference type="NCBIfam" id="TIGR01930">
    <property type="entry name" value="AcCoA-C-Actrans"/>
    <property type="match status" value="1"/>
</dbReference>
<reference evidence="11 12" key="1">
    <citation type="submission" date="2018-03" db="EMBL/GenBank/DDBJ databases">
        <title>Draft genome sequence of Rohu Carp (Labeo rohita).</title>
        <authorList>
            <person name="Das P."/>
            <person name="Kushwaha B."/>
            <person name="Joshi C.G."/>
            <person name="Kumar D."/>
            <person name="Nagpure N.S."/>
            <person name="Sahoo L."/>
            <person name="Das S.P."/>
            <person name="Bit A."/>
            <person name="Patnaik S."/>
            <person name="Meher P.K."/>
            <person name="Jayasankar P."/>
            <person name="Koringa P.G."/>
            <person name="Patel N.V."/>
            <person name="Hinsu A.T."/>
            <person name="Kumar R."/>
            <person name="Pandey M."/>
            <person name="Agarwal S."/>
            <person name="Srivastava S."/>
            <person name="Singh M."/>
            <person name="Iquebal M.A."/>
            <person name="Jaiswal S."/>
            <person name="Angadi U.B."/>
            <person name="Kumar N."/>
            <person name="Raza M."/>
            <person name="Shah T.M."/>
            <person name="Rai A."/>
            <person name="Jena J.K."/>
        </authorList>
    </citation>
    <scope>NUCLEOTIDE SEQUENCE [LARGE SCALE GENOMIC DNA]</scope>
    <source>
        <strain evidence="11">DASCIFA01</strain>
        <tissue evidence="11">Testis</tissue>
    </source>
</reference>
<dbReference type="InterPro" id="IPR001752">
    <property type="entry name" value="Kinesin_motor_dom"/>
</dbReference>
<keyword evidence="5 7" id="KW-0067">ATP-binding</keyword>
<dbReference type="Gene3D" id="3.40.47.10">
    <property type="match status" value="2"/>
</dbReference>
<dbReference type="InterPro" id="IPR027417">
    <property type="entry name" value="P-loop_NTPase"/>
</dbReference>
<dbReference type="SUPFAM" id="SSF53901">
    <property type="entry name" value="Thiolase-like"/>
    <property type="match status" value="2"/>
</dbReference>
<comment type="similarity">
    <text evidence="1">Belongs to the HEBP family.</text>
</comment>
<sequence length="1051" mass="115498">MNTDAIVIVSAARTPIGSFNGALSSVPLNDLGTVVIKDVLKRANLKPEDISEVIMGHVLTAGHGQNPARQASVGAGIPYSVPAWSCQMICGSGLKAVCLGAQSIMTKESTIVVAGGMESMSRAPHIMQMRSGVKMGDATLQDSILTDGLIDAFYSYHMGITAENVAKQWEVSREAQDQFAVTSQNRTEAAQKAGYFDQEIVPVTVPSRKGKRCFCPVEVKADEFPRHGSNIDAMSKLKPYFVKDGSGTVTAGNASGINDGAAATVLMSQSEAQRRGLKPMARITSWAQAGLDPSVMGTGPIPAIRKAVEKAGWKLDEVDLFEINEAFAAQSVAVVKELGLNPDKCLGKLRRERDNDLHTQRQNHQQQRKVQKSTHAALYKLLSEVQMLKQDLRDVFTIYVGFAKELEEQSKQLFECVGTARNAIQDSQSDDLQKLQGQVTALECSLQEEKERCREERELRGNIRVHCRVRPILQFDHIPGSPTTNGSSSCEAVVQAVNDDSVFVNCAKTSSPVMNKIFEFERYNVCIMAYGQTGSGKTHTMIGSRSEDPTAAVQDSQQGIIPKAANELFKLISEKPADSHTVEMSVVEVYNNEVLDLLARDEDGVTVGVKREVITTSTGTSEVPCLTYELVRSSAEVMQLINSVLKLRSHCPTLVHMDSSRSHFIVTLTVTSKSPDALALARRLQNARQDVQRVSQKEWWSPRCRRAASSRSSSPASSPCHSPCHSPRPSITQPPLKTKLQLVDLAGRISGVTGAALWESSCINRSLSALSDVLGALAERRPHVPYRNSKLTHLLQDAIGGDAKLLIMLCVSPTQRFLTESLQSLGFGARARQVTYNLLHIEDIPLKKMFTGFLCLVITVKMLKAIGQTFFSSGLQNPKSTTQQSKGEDYEVRTYHTTNWVSTAVTGMEQDSALSTGFRRLFKYIQGNNEKKSKVEMTAPVSCLIEPGAGPACESTFTVSFYIPEEHQADPPKPTDPDVFIENRKELTVFVRTFGGFANSESCRAELLNLIESLKRDGMKFKEAPFYRAGYDSPFKLTNRRNEVWLIKDEE</sequence>
<dbReference type="InterPro" id="IPR036961">
    <property type="entry name" value="Kinesin_motor_dom_sf"/>
</dbReference>
<evidence type="ECO:0007829" key="13">
    <source>
        <dbReference type="PeptideAtlas" id="A0A498MHB2"/>
    </source>
</evidence>
<name>A0A498MHB2_LABRO</name>
<dbReference type="SMART" id="SM00129">
    <property type="entry name" value="KISc"/>
    <property type="match status" value="1"/>
</dbReference>
<keyword evidence="13" id="KW-1267">Proteomics identification</keyword>
<dbReference type="EMBL" id="QBIY01012771">
    <property type="protein sequence ID" value="RXN16765.1"/>
    <property type="molecule type" value="Genomic_DNA"/>
</dbReference>
<dbReference type="PRINTS" id="PR00380">
    <property type="entry name" value="KINESINHEAVY"/>
</dbReference>
<feature type="compositionally biased region" description="Low complexity" evidence="9">
    <location>
        <begin position="709"/>
        <end position="730"/>
    </location>
</feature>
<feature type="region of interest" description="Disordered" evidence="9">
    <location>
        <begin position="708"/>
        <end position="733"/>
    </location>
</feature>
<evidence type="ECO:0000256" key="3">
    <source>
        <dbReference type="ARBA" id="ARBA00022679"/>
    </source>
</evidence>
<dbReference type="GO" id="GO:0007018">
    <property type="term" value="P:microtubule-based movement"/>
    <property type="evidence" value="ECO:0007669"/>
    <property type="project" value="InterPro"/>
</dbReference>
<dbReference type="PROSITE" id="PS50067">
    <property type="entry name" value="KINESIN_MOTOR_2"/>
    <property type="match status" value="1"/>
</dbReference>
<proteinExistence type="evidence at protein level"/>
<keyword evidence="6" id="KW-0012">Acyltransferase</keyword>
<evidence type="ECO:0000259" key="10">
    <source>
        <dbReference type="PROSITE" id="PS50067"/>
    </source>
</evidence>
<dbReference type="SUPFAM" id="SSF52540">
    <property type="entry name" value="P-loop containing nucleoside triphosphate hydrolases"/>
    <property type="match status" value="1"/>
</dbReference>
<dbReference type="AlphaFoldDB" id="A0A498MHB2"/>
<keyword evidence="7" id="KW-0505">Motor protein</keyword>
<dbReference type="GO" id="GO:0048731">
    <property type="term" value="P:system development"/>
    <property type="evidence" value="ECO:0007669"/>
    <property type="project" value="UniProtKB-ARBA"/>
</dbReference>
<protein>
    <submittedName>
        <fullName evidence="11">Kinesin KIF25</fullName>
    </submittedName>
</protein>
<dbReference type="InterPro" id="IPR016039">
    <property type="entry name" value="Thiolase-like"/>
</dbReference>
<evidence type="ECO:0000256" key="7">
    <source>
        <dbReference type="PROSITE-ProRule" id="PRU00283"/>
    </source>
</evidence>
<evidence type="ECO:0000256" key="5">
    <source>
        <dbReference type="ARBA" id="ARBA00022840"/>
    </source>
</evidence>
<accession>A0A498MHB2</accession>
<dbReference type="SUPFAM" id="SSF55136">
    <property type="entry name" value="Probable bacterial effector-binding domain"/>
    <property type="match status" value="1"/>
</dbReference>
<dbReference type="STRING" id="84645.A0A498MHB2"/>
<keyword evidence="3" id="KW-0808">Transferase</keyword>
<feature type="coiled-coil region" evidence="8">
    <location>
        <begin position="432"/>
        <end position="459"/>
    </location>
</feature>
<evidence type="ECO:0000313" key="12">
    <source>
        <dbReference type="Proteomes" id="UP000290572"/>
    </source>
</evidence>
<comment type="similarity">
    <text evidence="2">Belongs to the thiolase-like superfamily. Thiolase family.</text>
</comment>
<dbReference type="Gene3D" id="3.40.850.10">
    <property type="entry name" value="Kinesin motor domain"/>
    <property type="match status" value="1"/>
</dbReference>
<dbReference type="GO" id="GO:0003777">
    <property type="term" value="F:microtubule motor activity"/>
    <property type="evidence" value="ECO:0007669"/>
    <property type="project" value="InterPro"/>
</dbReference>
<dbReference type="Pfam" id="PF00108">
    <property type="entry name" value="Thiolase_N"/>
    <property type="match status" value="1"/>
</dbReference>
<comment type="similarity">
    <text evidence="7">Belongs to the TRAFAC class myosin-kinesin ATPase superfamily. Kinesin family.</text>
</comment>
<dbReference type="InterPro" id="IPR020617">
    <property type="entry name" value="Thiolase_C"/>
</dbReference>
<keyword evidence="4 7" id="KW-0547">Nucleotide-binding</keyword>
<dbReference type="PANTHER" id="PTHR18919:SF107">
    <property type="entry name" value="ACETYL-COA ACETYLTRANSFERASE, CYTOSOLIC"/>
    <property type="match status" value="1"/>
</dbReference>
<evidence type="ECO:0000313" key="11">
    <source>
        <dbReference type="EMBL" id="RXN16765.1"/>
    </source>
</evidence>
<evidence type="ECO:0000256" key="4">
    <source>
        <dbReference type="ARBA" id="ARBA00022741"/>
    </source>
</evidence>
<evidence type="ECO:0000256" key="1">
    <source>
        <dbReference type="ARBA" id="ARBA00009817"/>
    </source>
</evidence>
<dbReference type="InterPro" id="IPR002155">
    <property type="entry name" value="Thiolase"/>
</dbReference>
<comment type="caution">
    <text evidence="11">The sequence shown here is derived from an EMBL/GenBank/DDBJ whole genome shotgun (WGS) entry which is preliminary data.</text>
</comment>
<evidence type="ECO:0000256" key="9">
    <source>
        <dbReference type="SAM" id="MobiDB-lite"/>
    </source>
</evidence>